<reference evidence="3" key="1">
    <citation type="journal article" date="2014" name="Microb. Cell Fact.">
        <title>Exploiting Issatchenkia orientalis SD108 for succinic acid production.</title>
        <authorList>
            <person name="Xiao H."/>
            <person name="Shao Z."/>
            <person name="Jiang Y."/>
            <person name="Dole S."/>
            <person name="Zhao H."/>
        </authorList>
    </citation>
    <scope>NUCLEOTIDE SEQUENCE [LARGE SCALE GENOMIC DNA]</scope>
    <source>
        <strain evidence="3">SD108</strain>
    </source>
</reference>
<organism evidence="2 3">
    <name type="scientific">Pichia kudriavzevii</name>
    <name type="common">Yeast</name>
    <name type="synonym">Issatchenkia orientalis</name>
    <dbReference type="NCBI Taxonomy" id="4909"/>
    <lineage>
        <taxon>Eukaryota</taxon>
        <taxon>Fungi</taxon>
        <taxon>Dikarya</taxon>
        <taxon>Ascomycota</taxon>
        <taxon>Saccharomycotina</taxon>
        <taxon>Pichiomycetes</taxon>
        <taxon>Pichiales</taxon>
        <taxon>Pichiaceae</taxon>
        <taxon>Pichia</taxon>
    </lineage>
</organism>
<proteinExistence type="predicted"/>
<feature type="region of interest" description="Disordered" evidence="1">
    <location>
        <begin position="1"/>
        <end position="21"/>
    </location>
</feature>
<gene>
    <name evidence="2" type="ORF">JL09_g5407</name>
</gene>
<evidence type="ECO:0000313" key="3">
    <source>
        <dbReference type="Proteomes" id="UP000029867"/>
    </source>
</evidence>
<dbReference type="Proteomes" id="UP000029867">
    <property type="component" value="Unassembled WGS sequence"/>
</dbReference>
<evidence type="ECO:0000256" key="1">
    <source>
        <dbReference type="SAM" id="MobiDB-lite"/>
    </source>
</evidence>
<dbReference type="EMBL" id="JQFK01000639">
    <property type="protein sequence ID" value="KGK35443.1"/>
    <property type="molecule type" value="Genomic_DNA"/>
</dbReference>
<dbReference type="HOGENOM" id="CLU_3426910_0_0_1"/>
<dbReference type="AlphaFoldDB" id="A0A099NRR2"/>
<sequence length="21" mass="2389">MQSSSMFDVKAESPPGDEFWI</sequence>
<comment type="caution">
    <text evidence="2">The sequence shown here is derived from an EMBL/GenBank/DDBJ whole genome shotgun (WGS) entry which is preliminary data.</text>
</comment>
<accession>A0A099NRR2</accession>
<protein>
    <submittedName>
        <fullName evidence="2">Uncharacterized protein</fullName>
    </submittedName>
</protein>
<evidence type="ECO:0000313" key="2">
    <source>
        <dbReference type="EMBL" id="KGK35443.1"/>
    </source>
</evidence>
<name>A0A099NRR2_PICKU</name>